<keyword evidence="6 9" id="KW-1133">Transmembrane helix</keyword>
<name>A0A431TPW5_9BURK</name>
<feature type="transmembrane region" description="Helical" evidence="9">
    <location>
        <begin position="39"/>
        <end position="56"/>
    </location>
</feature>
<gene>
    <name evidence="10" type="ORF">EJP69_14640</name>
</gene>
<dbReference type="InterPro" id="IPR052157">
    <property type="entry name" value="BCAA_transport_permease"/>
</dbReference>
<dbReference type="CDD" id="cd06582">
    <property type="entry name" value="TM_PBP1_LivH_like"/>
    <property type="match status" value="1"/>
</dbReference>
<dbReference type="OrthoDB" id="9814461at2"/>
<keyword evidence="11" id="KW-1185">Reference proteome</keyword>
<comment type="subcellular location">
    <subcellularLocation>
        <location evidence="1">Cell membrane</location>
        <topology evidence="1">Multi-pass membrane protein</topology>
    </subcellularLocation>
</comment>
<evidence type="ECO:0000256" key="6">
    <source>
        <dbReference type="ARBA" id="ARBA00022989"/>
    </source>
</evidence>
<dbReference type="GO" id="GO:0022857">
    <property type="term" value="F:transmembrane transporter activity"/>
    <property type="evidence" value="ECO:0007669"/>
    <property type="project" value="InterPro"/>
</dbReference>
<keyword evidence="4 9" id="KW-0812">Transmembrane</keyword>
<dbReference type="PANTHER" id="PTHR11795">
    <property type="entry name" value="BRANCHED-CHAIN AMINO ACID TRANSPORT SYSTEM PERMEASE PROTEIN LIVH"/>
    <property type="match status" value="1"/>
</dbReference>
<reference evidence="10 11" key="1">
    <citation type="submission" date="2018-12" db="EMBL/GenBank/DDBJ databases">
        <title>The genome of Variovorax gossypii DSM 100435.</title>
        <authorList>
            <person name="Gao J."/>
            <person name="Sun J."/>
        </authorList>
    </citation>
    <scope>NUCLEOTIDE SEQUENCE [LARGE SCALE GENOMIC DNA]</scope>
    <source>
        <strain evidence="10 11">DSM 100435</strain>
    </source>
</reference>
<feature type="transmembrane region" description="Helical" evidence="9">
    <location>
        <begin position="327"/>
        <end position="347"/>
    </location>
</feature>
<accession>A0A431TPW5</accession>
<evidence type="ECO:0000256" key="3">
    <source>
        <dbReference type="ARBA" id="ARBA00022475"/>
    </source>
</evidence>
<keyword evidence="3" id="KW-1003">Cell membrane</keyword>
<keyword evidence="2" id="KW-0813">Transport</keyword>
<dbReference type="GO" id="GO:0005886">
    <property type="term" value="C:plasma membrane"/>
    <property type="evidence" value="ECO:0007669"/>
    <property type="project" value="UniProtKB-SubCell"/>
</dbReference>
<keyword evidence="7 9" id="KW-0472">Membrane</keyword>
<sequence length="357" mass="37724">MNADIPAKATPSIPHGSPILTVTRNGEVLPPMREARRDALPLLVMSLLAVLTLPLVGSLPVWATLTLAGLAMGMLLFIMASGLTLVFGLMDVMNLGHASFVAVGAYVGVAVAALVSPVLYGTSNLMSLLGMLTVVLGAGVTSAAVGWVFERLFVRPVYGDHLKQILVTVGALIMIEQIILALWGPQQMSLLLPEAVRGTFDFAGVSVERYRLIAVVVGLLLYIGLLALFGRTRIGLVIRAGVENREMVQSLGYRIETVFVLVFAAGAALAGLGGAMWGFYREQFSSLVGADLLVQLLIVVIIGGLGSIRGCFVGALLLALVQNYVSYLLPALALVSNVVVMVAVLLWRPTGLYSAGR</sequence>
<feature type="transmembrane region" description="Helical" evidence="9">
    <location>
        <begin position="292"/>
        <end position="320"/>
    </location>
</feature>
<evidence type="ECO:0000256" key="8">
    <source>
        <dbReference type="ARBA" id="ARBA00037998"/>
    </source>
</evidence>
<feature type="transmembrane region" description="Helical" evidence="9">
    <location>
        <begin position="161"/>
        <end position="183"/>
    </location>
</feature>
<organism evidence="10 11">
    <name type="scientific">Variovorax gossypii</name>
    <dbReference type="NCBI Taxonomy" id="1679495"/>
    <lineage>
        <taxon>Bacteria</taxon>
        <taxon>Pseudomonadati</taxon>
        <taxon>Pseudomonadota</taxon>
        <taxon>Betaproteobacteria</taxon>
        <taxon>Burkholderiales</taxon>
        <taxon>Comamonadaceae</taxon>
        <taxon>Variovorax</taxon>
    </lineage>
</organism>
<comment type="similarity">
    <text evidence="8">Belongs to the binding-protein-dependent transport system permease family. LivHM subfamily.</text>
</comment>
<dbReference type="Proteomes" id="UP000267418">
    <property type="component" value="Unassembled WGS sequence"/>
</dbReference>
<feature type="transmembrane region" description="Helical" evidence="9">
    <location>
        <begin position="100"/>
        <end position="120"/>
    </location>
</feature>
<evidence type="ECO:0000256" key="9">
    <source>
        <dbReference type="SAM" id="Phobius"/>
    </source>
</evidence>
<dbReference type="AlphaFoldDB" id="A0A431TPW5"/>
<comment type="caution">
    <text evidence="10">The sequence shown here is derived from an EMBL/GenBank/DDBJ whole genome shotgun (WGS) entry which is preliminary data.</text>
</comment>
<feature type="transmembrane region" description="Helical" evidence="9">
    <location>
        <begin position="210"/>
        <end position="230"/>
    </location>
</feature>
<feature type="transmembrane region" description="Helical" evidence="9">
    <location>
        <begin position="251"/>
        <end position="280"/>
    </location>
</feature>
<evidence type="ECO:0000313" key="10">
    <source>
        <dbReference type="EMBL" id="RTQ35588.1"/>
    </source>
</evidence>
<dbReference type="InterPro" id="IPR001851">
    <property type="entry name" value="ABC_transp_permease"/>
</dbReference>
<evidence type="ECO:0000256" key="1">
    <source>
        <dbReference type="ARBA" id="ARBA00004651"/>
    </source>
</evidence>
<proteinExistence type="inferred from homology"/>
<evidence type="ECO:0000256" key="2">
    <source>
        <dbReference type="ARBA" id="ARBA00022448"/>
    </source>
</evidence>
<feature type="transmembrane region" description="Helical" evidence="9">
    <location>
        <begin position="62"/>
        <end position="88"/>
    </location>
</feature>
<dbReference type="PANTHER" id="PTHR11795:SF442">
    <property type="entry name" value="ABC TRANSPORTER ATP-BINDING PROTEIN"/>
    <property type="match status" value="1"/>
</dbReference>
<dbReference type="Pfam" id="PF02653">
    <property type="entry name" value="BPD_transp_2"/>
    <property type="match status" value="1"/>
</dbReference>
<evidence type="ECO:0000256" key="5">
    <source>
        <dbReference type="ARBA" id="ARBA00022970"/>
    </source>
</evidence>
<keyword evidence="5" id="KW-0029">Amino-acid transport</keyword>
<evidence type="ECO:0000256" key="4">
    <source>
        <dbReference type="ARBA" id="ARBA00022692"/>
    </source>
</evidence>
<evidence type="ECO:0000313" key="11">
    <source>
        <dbReference type="Proteomes" id="UP000267418"/>
    </source>
</evidence>
<protein>
    <submittedName>
        <fullName evidence="10">Branched-chain amino acid ABC transporter permease</fullName>
    </submittedName>
</protein>
<dbReference type="EMBL" id="RXOE01000002">
    <property type="protein sequence ID" value="RTQ35588.1"/>
    <property type="molecule type" value="Genomic_DNA"/>
</dbReference>
<dbReference type="GO" id="GO:0006865">
    <property type="term" value="P:amino acid transport"/>
    <property type="evidence" value="ECO:0007669"/>
    <property type="project" value="UniProtKB-KW"/>
</dbReference>
<feature type="transmembrane region" description="Helical" evidence="9">
    <location>
        <begin position="126"/>
        <end position="149"/>
    </location>
</feature>
<evidence type="ECO:0000256" key="7">
    <source>
        <dbReference type="ARBA" id="ARBA00023136"/>
    </source>
</evidence>